<dbReference type="SUPFAM" id="SSF53448">
    <property type="entry name" value="Nucleotide-diphospho-sugar transferases"/>
    <property type="match status" value="1"/>
</dbReference>
<accession>A0A1M6TVC7</accession>
<keyword evidence="8" id="KW-1185">Reference proteome</keyword>
<dbReference type="InterPro" id="IPR001173">
    <property type="entry name" value="Glyco_trans_2-like"/>
</dbReference>
<dbReference type="RefSeq" id="WP_072929430.1">
    <property type="nucleotide sequence ID" value="NZ_BMFL01000014.1"/>
</dbReference>
<dbReference type="Proteomes" id="UP000650994">
    <property type="component" value="Unassembled WGS sequence"/>
</dbReference>
<dbReference type="AlphaFoldDB" id="A0A1M6TVC7"/>
<reference evidence="7" key="2">
    <citation type="submission" date="2016-11" db="EMBL/GenBank/DDBJ databases">
        <authorList>
            <person name="Varghese N."/>
            <person name="Submissions S."/>
        </authorList>
    </citation>
    <scope>NUCLEOTIDE SEQUENCE [LARGE SCALE GENOMIC DNA]</scope>
    <source>
        <strain evidence="7">DSM 27989</strain>
    </source>
</reference>
<evidence type="ECO:0000256" key="2">
    <source>
        <dbReference type="ARBA" id="ARBA00022676"/>
    </source>
</evidence>
<proteinExistence type="inferred from homology"/>
<reference evidence="5" key="5">
    <citation type="submission" date="2024-05" db="EMBL/GenBank/DDBJ databases">
        <authorList>
            <person name="Sun Q."/>
            <person name="Zhou Y."/>
        </authorList>
    </citation>
    <scope>NUCLEOTIDE SEQUENCE</scope>
    <source>
        <strain evidence="5">CGMCC 1.12707</strain>
    </source>
</reference>
<dbReference type="Gene3D" id="3.90.550.10">
    <property type="entry name" value="Spore Coat Polysaccharide Biosynthesis Protein SpsA, Chain A"/>
    <property type="match status" value="1"/>
</dbReference>
<evidence type="ECO:0000259" key="4">
    <source>
        <dbReference type="Pfam" id="PF00535"/>
    </source>
</evidence>
<reference evidence="8" key="4">
    <citation type="journal article" date="2019" name="Int. J. Syst. Evol. Microbiol.">
        <title>The Global Catalogue of Microorganisms (GCM) 10K type strain sequencing project: providing services to taxonomists for standard genome sequencing and annotation.</title>
        <authorList>
            <consortium name="The Broad Institute Genomics Platform"/>
            <consortium name="The Broad Institute Genome Sequencing Center for Infectious Disease"/>
            <person name="Wu L."/>
            <person name="Ma J."/>
        </authorList>
    </citation>
    <scope>NUCLEOTIDE SEQUENCE [LARGE SCALE GENOMIC DNA]</scope>
    <source>
        <strain evidence="8">CGMCC 1.12707</strain>
    </source>
</reference>
<sequence length="330" mass="38317">MKTAIVILNWNGAKLLPQFLPSVINYSKDAEVYIIDNASTDNSIHLIKTEFPSVKIIQNKGNYGFAKGYNEGLKQINAEYFCLLNSDVEVTENWLQPIEELFNQNAEIAAIQPKILDYKNKKYFEYAGAGGGFIDKFGYPFCRGRVFSTLEEDKGQYNDTTQIFWASGASLFIRSKDFFAQNGFDEDFFAHMEEIDLCWRLNNANRKIYYCGQSTVYHLGGATLDKSNPKKWYLNYRNSLWMLLKNLPKEKLFPVIFTRLSLDGIAAIAFLPKQGLPHVWSVFISHVHFYLGFIKMYKKRQTNQNKNYSNTSLLPVQFFLKKRQYFKDLK</sequence>
<dbReference type="EMBL" id="FRBH01000002">
    <property type="protein sequence ID" value="SHK60853.1"/>
    <property type="molecule type" value="Genomic_DNA"/>
</dbReference>
<evidence type="ECO:0000313" key="8">
    <source>
        <dbReference type="Proteomes" id="UP000650994"/>
    </source>
</evidence>
<protein>
    <submittedName>
        <fullName evidence="5">Glycosyl transferase family 2</fullName>
    </submittedName>
</protein>
<dbReference type="OrthoDB" id="9771846at2"/>
<evidence type="ECO:0000313" key="5">
    <source>
        <dbReference type="EMBL" id="GGF04465.1"/>
    </source>
</evidence>
<comment type="similarity">
    <text evidence="1">Belongs to the glycosyltransferase 2 family.</text>
</comment>
<dbReference type="PANTHER" id="PTHR43179">
    <property type="entry name" value="RHAMNOSYLTRANSFERASE WBBL"/>
    <property type="match status" value="1"/>
</dbReference>
<dbReference type="PANTHER" id="PTHR43179:SF12">
    <property type="entry name" value="GALACTOFURANOSYLTRANSFERASE GLFT2"/>
    <property type="match status" value="1"/>
</dbReference>
<reference evidence="6" key="3">
    <citation type="submission" date="2016-11" db="EMBL/GenBank/DDBJ databases">
        <authorList>
            <person name="Jaros S."/>
            <person name="Januszkiewicz K."/>
            <person name="Wedrychowicz H."/>
        </authorList>
    </citation>
    <scope>NUCLEOTIDE SEQUENCE [LARGE SCALE GENOMIC DNA]</scope>
    <source>
        <strain evidence="6">DSM 27989</strain>
    </source>
</reference>
<dbReference type="InterPro" id="IPR029044">
    <property type="entry name" value="Nucleotide-diphossugar_trans"/>
</dbReference>
<dbReference type="STRING" id="1434701.SAMN05443634_102104"/>
<evidence type="ECO:0000313" key="6">
    <source>
        <dbReference type="EMBL" id="SHK60853.1"/>
    </source>
</evidence>
<gene>
    <name evidence="5" type="ORF">GCM10010984_22210</name>
    <name evidence="6" type="ORF">SAMN05443634_102104</name>
</gene>
<evidence type="ECO:0000313" key="7">
    <source>
        <dbReference type="Proteomes" id="UP000184120"/>
    </source>
</evidence>
<dbReference type="Pfam" id="PF00535">
    <property type="entry name" value="Glycos_transf_2"/>
    <property type="match status" value="1"/>
</dbReference>
<evidence type="ECO:0000256" key="1">
    <source>
        <dbReference type="ARBA" id="ARBA00006739"/>
    </source>
</evidence>
<dbReference type="CDD" id="cd04186">
    <property type="entry name" value="GT_2_like_c"/>
    <property type="match status" value="1"/>
</dbReference>
<keyword evidence="2" id="KW-0328">Glycosyltransferase</keyword>
<organism evidence="6 7">
    <name type="scientific">Chishuiella changwenlii</name>
    <dbReference type="NCBI Taxonomy" id="1434701"/>
    <lineage>
        <taxon>Bacteria</taxon>
        <taxon>Pseudomonadati</taxon>
        <taxon>Bacteroidota</taxon>
        <taxon>Flavobacteriia</taxon>
        <taxon>Flavobacteriales</taxon>
        <taxon>Weeksellaceae</taxon>
        <taxon>Chishuiella</taxon>
    </lineage>
</organism>
<dbReference type="Proteomes" id="UP000184120">
    <property type="component" value="Unassembled WGS sequence"/>
</dbReference>
<evidence type="ECO:0000256" key="3">
    <source>
        <dbReference type="ARBA" id="ARBA00022679"/>
    </source>
</evidence>
<reference evidence="5" key="1">
    <citation type="journal article" date="2014" name="Int. J. Syst. Evol. Microbiol.">
        <title>Complete genome of a new Firmicutes species belonging to the dominant human colonic microbiota ('Ruminococcus bicirculans') reveals two chromosomes and a selective capacity to utilize plant glucans.</title>
        <authorList>
            <consortium name="NISC Comparative Sequencing Program"/>
            <person name="Wegmann U."/>
            <person name="Louis P."/>
            <person name="Goesmann A."/>
            <person name="Henrissat B."/>
            <person name="Duncan S.H."/>
            <person name="Flint H.J."/>
        </authorList>
    </citation>
    <scope>NUCLEOTIDE SEQUENCE</scope>
    <source>
        <strain evidence="5">CGMCC 1.12707</strain>
    </source>
</reference>
<keyword evidence="3 5" id="KW-0808">Transferase</keyword>
<dbReference type="EMBL" id="BMFL01000014">
    <property type="protein sequence ID" value="GGF04465.1"/>
    <property type="molecule type" value="Genomic_DNA"/>
</dbReference>
<name>A0A1M6TVC7_9FLAO</name>
<dbReference type="GO" id="GO:0016757">
    <property type="term" value="F:glycosyltransferase activity"/>
    <property type="evidence" value="ECO:0007669"/>
    <property type="project" value="UniProtKB-KW"/>
</dbReference>
<feature type="domain" description="Glycosyltransferase 2-like" evidence="4">
    <location>
        <begin position="5"/>
        <end position="123"/>
    </location>
</feature>